<evidence type="ECO:0000256" key="1">
    <source>
        <dbReference type="ARBA" id="ARBA00005695"/>
    </source>
</evidence>
<comment type="caution">
    <text evidence="5">The sequence shown here is derived from an EMBL/GenBank/DDBJ whole genome shotgun (WGS) entry which is preliminary data.</text>
</comment>
<comment type="similarity">
    <text evidence="1">Belongs to the bacterial solute-binding protein 5 family.</text>
</comment>
<dbReference type="PROSITE" id="PS51257">
    <property type="entry name" value="PROKAR_LIPOPROTEIN"/>
    <property type="match status" value="1"/>
</dbReference>
<dbReference type="PANTHER" id="PTHR30290:SF9">
    <property type="entry name" value="OLIGOPEPTIDE-BINDING PROTEIN APPA"/>
    <property type="match status" value="1"/>
</dbReference>
<organism evidence="5 6">
    <name type="scientific">Actinokineospora guangxiensis</name>
    <dbReference type="NCBI Taxonomy" id="1490288"/>
    <lineage>
        <taxon>Bacteria</taxon>
        <taxon>Bacillati</taxon>
        <taxon>Actinomycetota</taxon>
        <taxon>Actinomycetes</taxon>
        <taxon>Pseudonocardiales</taxon>
        <taxon>Pseudonocardiaceae</taxon>
        <taxon>Actinokineospora</taxon>
    </lineage>
</organism>
<dbReference type="InterPro" id="IPR000914">
    <property type="entry name" value="SBP_5_dom"/>
</dbReference>
<sequence length="483" mass="49512">MSRLSTPLAAIVLLSACTGDPPPPASGDPEGRALVIAVGAAPRSLDPQTGYAPFGAAQIYDGLTELSPTGPVPVLAAAVPEPSADGLTWTVELRTDVSFHDGTGFDATDVVAGYKPLLGKGRYAAIASVVPVDAATVHFVLSRPVPDLPELLTLGIEPSTAAGPIGTGPYRVASFEPGKRLVLTANTGYFRERPAIAEVTVEFVPDPAERATLLRAGDIDGAPLPAELAAEFDGADGMTTLVHRAADLRAITLPADHPVTGDPAVRLALNLAVDRQAIVETALGGVGSPTSLPVPDVQAEFVEPAAAFAHEPETAASGLTSAGWVAGADGVRSRDGVRAAFTVGYPAGDPEAEALVTAFTKAAAAIGVEVTPSADAEDGPRYRAVGDPTDPSAALRALFGDQGGATAAALKEAAEATDPVDLAVALHAAQRANRTSPAAVVLAQADHTYVHRDSWTGHRPVFDAPAPDHTWGAWWNLSAWTPR</sequence>
<name>A0ABW0ESJ6_9PSEU</name>
<keyword evidence="2" id="KW-0813">Transport</keyword>
<evidence type="ECO:0000313" key="6">
    <source>
        <dbReference type="Proteomes" id="UP001596157"/>
    </source>
</evidence>
<dbReference type="Pfam" id="PF00496">
    <property type="entry name" value="SBP_bac_5"/>
    <property type="match status" value="1"/>
</dbReference>
<protein>
    <submittedName>
        <fullName evidence="5">ABC transporter substrate-binding protein</fullName>
    </submittedName>
</protein>
<dbReference type="Proteomes" id="UP001596157">
    <property type="component" value="Unassembled WGS sequence"/>
</dbReference>
<gene>
    <name evidence="5" type="ORF">ACFPM7_19140</name>
</gene>
<accession>A0ABW0ESJ6</accession>
<evidence type="ECO:0000313" key="5">
    <source>
        <dbReference type="EMBL" id="MFC5289171.1"/>
    </source>
</evidence>
<dbReference type="Gene3D" id="3.10.105.10">
    <property type="entry name" value="Dipeptide-binding Protein, Domain 3"/>
    <property type="match status" value="1"/>
</dbReference>
<keyword evidence="3" id="KW-0732">Signal</keyword>
<evidence type="ECO:0000256" key="3">
    <source>
        <dbReference type="ARBA" id="ARBA00022729"/>
    </source>
</evidence>
<dbReference type="RefSeq" id="WP_378249020.1">
    <property type="nucleotide sequence ID" value="NZ_JBHSKF010000010.1"/>
</dbReference>
<dbReference type="InterPro" id="IPR039424">
    <property type="entry name" value="SBP_5"/>
</dbReference>
<proteinExistence type="inferred from homology"/>
<dbReference type="PANTHER" id="PTHR30290">
    <property type="entry name" value="PERIPLASMIC BINDING COMPONENT OF ABC TRANSPORTER"/>
    <property type="match status" value="1"/>
</dbReference>
<evidence type="ECO:0000259" key="4">
    <source>
        <dbReference type="Pfam" id="PF00496"/>
    </source>
</evidence>
<dbReference type="EMBL" id="JBHSKF010000010">
    <property type="protein sequence ID" value="MFC5289171.1"/>
    <property type="molecule type" value="Genomic_DNA"/>
</dbReference>
<feature type="domain" description="Solute-binding protein family 5" evidence="4">
    <location>
        <begin position="71"/>
        <end position="374"/>
    </location>
</feature>
<evidence type="ECO:0000256" key="2">
    <source>
        <dbReference type="ARBA" id="ARBA00022448"/>
    </source>
</evidence>
<keyword evidence="6" id="KW-1185">Reference proteome</keyword>
<reference evidence="6" key="1">
    <citation type="journal article" date="2019" name="Int. J. Syst. Evol. Microbiol.">
        <title>The Global Catalogue of Microorganisms (GCM) 10K type strain sequencing project: providing services to taxonomists for standard genome sequencing and annotation.</title>
        <authorList>
            <consortium name="The Broad Institute Genomics Platform"/>
            <consortium name="The Broad Institute Genome Sequencing Center for Infectious Disease"/>
            <person name="Wu L."/>
            <person name="Ma J."/>
        </authorList>
    </citation>
    <scope>NUCLEOTIDE SEQUENCE [LARGE SCALE GENOMIC DNA]</scope>
    <source>
        <strain evidence="6">CCUG 59778</strain>
    </source>
</reference>
<dbReference type="Gene3D" id="3.40.190.10">
    <property type="entry name" value="Periplasmic binding protein-like II"/>
    <property type="match status" value="1"/>
</dbReference>
<dbReference type="SUPFAM" id="SSF53850">
    <property type="entry name" value="Periplasmic binding protein-like II"/>
    <property type="match status" value="1"/>
</dbReference>